<proteinExistence type="predicted"/>
<dbReference type="AlphaFoldDB" id="A0A6G1KCG1"/>
<evidence type="ECO:0000256" key="3">
    <source>
        <dbReference type="ARBA" id="ARBA00029814"/>
    </source>
</evidence>
<dbReference type="InterPro" id="IPR014729">
    <property type="entry name" value="Rossmann-like_a/b/a_fold"/>
</dbReference>
<dbReference type="Proteomes" id="UP000799428">
    <property type="component" value="Unassembled WGS sequence"/>
</dbReference>
<dbReference type="InterPro" id="IPR035959">
    <property type="entry name" value="RutC-like_sf"/>
</dbReference>
<dbReference type="FunFam" id="3.40.50.620:FF:000145">
    <property type="entry name" value="ATP-binding domain containing protein"/>
    <property type="match status" value="1"/>
</dbReference>
<dbReference type="Pfam" id="PF01042">
    <property type="entry name" value="Ribonuc_L-PSP"/>
    <property type="match status" value="1"/>
</dbReference>
<dbReference type="CDD" id="cd01994">
    <property type="entry name" value="AANH_PF0828-like"/>
    <property type="match status" value="1"/>
</dbReference>
<name>A0A6G1KCG1_9PLEO</name>
<evidence type="ECO:0000256" key="4">
    <source>
        <dbReference type="ARBA" id="ARBA00031552"/>
    </source>
</evidence>
<gene>
    <name evidence="7" type="ORF">K504DRAFT_336261</name>
</gene>
<keyword evidence="7" id="KW-0378">Hydrolase</keyword>
<dbReference type="GO" id="GO:0017178">
    <property type="term" value="F:diphthine-ammonia ligase activity"/>
    <property type="evidence" value="ECO:0007669"/>
    <property type="project" value="UniProtKB-EC"/>
</dbReference>
<dbReference type="InterPro" id="IPR002761">
    <property type="entry name" value="Diphthami_syn_dom"/>
</dbReference>
<evidence type="ECO:0000256" key="2">
    <source>
        <dbReference type="ARBA" id="ARBA00018426"/>
    </source>
</evidence>
<dbReference type="GO" id="GO:0016787">
    <property type="term" value="F:hydrolase activity"/>
    <property type="evidence" value="ECO:0007669"/>
    <property type="project" value="UniProtKB-KW"/>
</dbReference>
<dbReference type="CDD" id="cd06156">
    <property type="entry name" value="eu_AANH_C_2"/>
    <property type="match status" value="1"/>
</dbReference>
<dbReference type="Gene3D" id="3.90.1490.10">
    <property type="entry name" value="putative n-type atp pyrophosphatase, domain 2"/>
    <property type="match status" value="1"/>
</dbReference>
<dbReference type="EMBL" id="MU005769">
    <property type="protein sequence ID" value="KAF2710323.1"/>
    <property type="molecule type" value="Genomic_DNA"/>
</dbReference>
<dbReference type="InterPro" id="IPR006175">
    <property type="entry name" value="YjgF/YER057c/UK114"/>
</dbReference>
<dbReference type="SUPFAM" id="SSF52402">
    <property type="entry name" value="Adenine nucleotide alpha hydrolases-like"/>
    <property type="match status" value="1"/>
</dbReference>
<dbReference type="PANTHER" id="PTHR12196">
    <property type="entry name" value="DOMAIN OF UNKNOWN FUNCTION 71 DUF71 -CONTAINING PROTEIN"/>
    <property type="match status" value="1"/>
</dbReference>
<dbReference type="CDD" id="cd06155">
    <property type="entry name" value="eu_AANH_C_1"/>
    <property type="match status" value="1"/>
</dbReference>
<evidence type="ECO:0000256" key="5">
    <source>
        <dbReference type="ARBA" id="ARBA00048108"/>
    </source>
</evidence>
<evidence type="ECO:0000313" key="8">
    <source>
        <dbReference type="Proteomes" id="UP000799428"/>
    </source>
</evidence>
<dbReference type="NCBIfam" id="TIGR00290">
    <property type="entry name" value="MJ0570_dom"/>
    <property type="match status" value="1"/>
</dbReference>
<evidence type="ECO:0000256" key="1">
    <source>
        <dbReference type="ARBA" id="ARBA00012089"/>
    </source>
</evidence>
<evidence type="ECO:0000313" key="7">
    <source>
        <dbReference type="EMBL" id="KAF2710323.1"/>
    </source>
</evidence>
<feature type="non-terminal residue" evidence="7">
    <location>
        <position position="1"/>
    </location>
</feature>
<organism evidence="7 8">
    <name type="scientific">Pleomassaria siparia CBS 279.74</name>
    <dbReference type="NCBI Taxonomy" id="1314801"/>
    <lineage>
        <taxon>Eukaryota</taxon>
        <taxon>Fungi</taxon>
        <taxon>Dikarya</taxon>
        <taxon>Ascomycota</taxon>
        <taxon>Pezizomycotina</taxon>
        <taxon>Dothideomycetes</taxon>
        <taxon>Pleosporomycetidae</taxon>
        <taxon>Pleosporales</taxon>
        <taxon>Pleomassariaceae</taxon>
        <taxon>Pleomassaria</taxon>
    </lineage>
</organism>
<protein>
    <recommendedName>
        <fullName evidence="2">Diphthine--ammonia ligase</fullName>
        <ecNumber evidence="1">6.3.1.14</ecNumber>
    </recommendedName>
    <alternativeName>
        <fullName evidence="3">Diphthamide synthase</fullName>
    </alternativeName>
    <alternativeName>
        <fullName evidence="4">Diphthamide synthetase</fullName>
    </alternativeName>
</protein>
<accession>A0A6G1KCG1</accession>
<evidence type="ECO:0000259" key="6">
    <source>
        <dbReference type="Pfam" id="PF01902"/>
    </source>
</evidence>
<sequence length="740" mass="80474">SSLNVIALVSGGKDSFFSILHCLAAGHTVVALANLYPPTPSDGSEHDDLNSFMYQTVGHAVLPLYAQVTGIPIFRQEILGAAVNSERDYAAPAVHLGLDETESLVPLLDKIKAAIPAADAISTGAILSTYQRTRVESVAVRLGLIPLSFLWQYPVLSPYSQSALLHDMRAVGQDSRIIKVASGGLDESFLWENVSDSKTIARLGKAMARFCENGDGAVLGEGGEFETLAIDGPACLWKKRIEIEPDRIIRGEGGEAIWQGGSARVVDKERSGAGLEALRRPGLWDAEFEDARIKLQEASRSAQQTQFEPEPIVSAAMCASDLTNQHDTGNWTMTLSSQTRSTDDCAPLDPASQLQAILDSIIDTLAREDLDATCILCTTLLLRDMSDFAAVNQIYGPFFTTPNPPSRVTVACGNRLPPGVHVMLSVVAAKRIPTSALNDNMYRIPVRKGLHVQSRSYWAPANIGPYSQAVTTPIIDERGSDSGAEIVHVAGQIPLVPWSMELYHESGFQGQALLSLQHLFRIGRSMRVARWVAGVAFISQCPKEETRRRVHTAQAAWNTIHQAFLPSAQTEAVSSDDDEDALPLDAWDRQNRHGAALFDDHTERAALPNAQVMTDPENIPPVFVVQVAQLPRDSPIEWSSMGIACTEFQSIHSRLASKSAAVYHTDVQGTHSRFVAVEVDDDWEHEQMTAVRTGGWEHCTLYAGPDFPDHWGSLKGVSVIPCQGVWGALGTRIRGALVGR</sequence>
<dbReference type="SUPFAM" id="SSF55298">
    <property type="entry name" value="YjgF-like"/>
    <property type="match status" value="2"/>
</dbReference>
<dbReference type="Gene3D" id="3.30.1330.40">
    <property type="entry name" value="RutC-like"/>
    <property type="match status" value="2"/>
</dbReference>
<dbReference type="Pfam" id="PF01902">
    <property type="entry name" value="Diphthami_syn_2"/>
    <property type="match status" value="1"/>
</dbReference>
<dbReference type="EC" id="6.3.1.14" evidence="1"/>
<comment type="catalytic activity">
    <reaction evidence="5">
        <text>diphthine-[translation elongation factor 2] + NH4(+) + ATP = diphthamide-[translation elongation factor 2] + AMP + diphosphate + H(+)</text>
        <dbReference type="Rhea" id="RHEA:19753"/>
        <dbReference type="Rhea" id="RHEA-COMP:10172"/>
        <dbReference type="Rhea" id="RHEA-COMP:10174"/>
        <dbReference type="ChEBI" id="CHEBI:15378"/>
        <dbReference type="ChEBI" id="CHEBI:16692"/>
        <dbReference type="ChEBI" id="CHEBI:28938"/>
        <dbReference type="ChEBI" id="CHEBI:30616"/>
        <dbReference type="ChEBI" id="CHEBI:33019"/>
        <dbReference type="ChEBI" id="CHEBI:82696"/>
        <dbReference type="ChEBI" id="CHEBI:456215"/>
        <dbReference type="EC" id="6.3.1.14"/>
    </reaction>
</comment>
<keyword evidence="8" id="KW-1185">Reference proteome</keyword>
<dbReference type="InterPro" id="IPR030662">
    <property type="entry name" value="DPH6/MJ0570"/>
</dbReference>
<dbReference type="PANTHER" id="PTHR12196:SF2">
    <property type="entry name" value="DIPHTHINE--AMMONIA LIGASE"/>
    <property type="match status" value="1"/>
</dbReference>
<reference evidence="7" key="1">
    <citation type="journal article" date="2020" name="Stud. Mycol.">
        <title>101 Dothideomycetes genomes: a test case for predicting lifestyles and emergence of pathogens.</title>
        <authorList>
            <person name="Haridas S."/>
            <person name="Albert R."/>
            <person name="Binder M."/>
            <person name="Bloem J."/>
            <person name="Labutti K."/>
            <person name="Salamov A."/>
            <person name="Andreopoulos B."/>
            <person name="Baker S."/>
            <person name="Barry K."/>
            <person name="Bills G."/>
            <person name="Bluhm B."/>
            <person name="Cannon C."/>
            <person name="Castanera R."/>
            <person name="Culley D."/>
            <person name="Daum C."/>
            <person name="Ezra D."/>
            <person name="Gonzalez J."/>
            <person name="Henrissat B."/>
            <person name="Kuo A."/>
            <person name="Liang C."/>
            <person name="Lipzen A."/>
            <person name="Lutzoni F."/>
            <person name="Magnuson J."/>
            <person name="Mondo S."/>
            <person name="Nolan M."/>
            <person name="Ohm R."/>
            <person name="Pangilinan J."/>
            <person name="Park H.-J."/>
            <person name="Ramirez L."/>
            <person name="Alfaro M."/>
            <person name="Sun H."/>
            <person name="Tritt A."/>
            <person name="Yoshinaga Y."/>
            <person name="Zwiers L.-H."/>
            <person name="Turgeon B."/>
            <person name="Goodwin S."/>
            <person name="Spatafora J."/>
            <person name="Crous P."/>
            <person name="Grigoriev I."/>
        </authorList>
    </citation>
    <scope>NUCLEOTIDE SEQUENCE</scope>
    <source>
        <strain evidence="7">CBS 279.74</strain>
    </source>
</reference>
<feature type="domain" description="Diphthamide synthase" evidence="6">
    <location>
        <begin position="4"/>
        <end position="246"/>
    </location>
</feature>
<dbReference type="OrthoDB" id="686384at2759"/>
<dbReference type="GO" id="GO:0017183">
    <property type="term" value="P:protein histidyl modification to diphthamide"/>
    <property type="evidence" value="ECO:0007669"/>
    <property type="project" value="TreeGrafter"/>
</dbReference>
<feature type="non-terminal residue" evidence="7">
    <location>
        <position position="740"/>
    </location>
</feature>
<dbReference type="Gene3D" id="3.40.50.620">
    <property type="entry name" value="HUPs"/>
    <property type="match status" value="1"/>
</dbReference>